<dbReference type="EMBL" id="VLKN01000005">
    <property type="protein sequence ID" value="TWI01759.1"/>
    <property type="molecule type" value="Genomic_DNA"/>
</dbReference>
<evidence type="ECO:0000256" key="5">
    <source>
        <dbReference type="SAM" id="SignalP"/>
    </source>
</evidence>
<protein>
    <recommendedName>
        <fullName evidence="8">Outer membrane lipoprotein-sorting protein</fullName>
    </recommendedName>
</protein>
<feature type="signal peptide" evidence="5">
    <location>
        <begin position="1"/>
        <end position="27"/>
    </location>
</feature>
<dbReference type="Gene3D" id="2.50.20.20">
    <property type="match status" value="1"/>
</dbReference>
<comment type="caution">
    <text evidence="6">The sequence shown here is derived from an EMBL/GenBank/DDBJ whole genome shotgun (WGS) entry which is preliminary data.</text>
</comment>
<name>A0A562L259_9GAMM</name>
<reference evidence="6 7" key="1">
    <citation type="journal article" date="2015" name="Stand. Genomic Sci.">
        <title>Genomic Encyclopedia of Bacterial and Archaeal Type Strains, Phase III: the genomes of soil and plant-associated and newly described type strains.</title>
        <authorList>
            <person name="Whitman W.B."/>
            <person name="Woyke T."/>
            <person name="Klenk H.P."/>
            <person name="Zhou Y."/>
            <person name="Lilburn T.G."/>
            <person name="Beck B.J."/>
            <person name="De Vos P."/>
            <person name="Vandamme P."/>
            <person name="Eisen J.A."/>
            <person name="Garrity G."/>
            <person name="Hugenholtz P."/>
            <person name="Kyrpides N.C."/>
        </authorList>
    </citation>
    <scope>NUCLEOTIDE SEQUENCE [LARGE SCALE GENOMIC DNA]</scope>
    <source>
        <strain evidence="6 7">CGMCC 1.10821</strain>
    </source>
</reference>
<evidence type="ECO:0008006" key="8">
    <source>
        <dbReference type="Google" id="ProtNLM"/>
    </source>
</evidence>
<evidence type="ECO:0000256" key="3">
    <source>
        <dbReference type="ARBA" id="ARBA00022729"/>
    </source>
</evidence>
<proteinExistence type="predicted"/>
<keyword evidence="3 5" id="KW-0732">Signal</keyword>
<dbReference type="InterPro" id="IPR029046">
    <property type="entry name" value="LolA/LolB/LppX"/>
</dbReference>
<dbReference type="GO" id="GO:0015031">
    <property type="term" value="P:protein transport"/>
    <property type="evidence" value="ECO:0007669"/>
    <property type="project" value="UniProtKB-KW"/>
</dbReference>
<dbReference type="OrthoDB" id="5985410at2"/>
<evidence type="ECO:0000313" key="6">
    <source>
        <dbReference type="EMBL" id="TWI01759.1"/>
    </source>
</evidence>
<dbReference type="AlphaFoldDB" id="A0A562L259"/>
<keyword evidence="2" id="KW-0813">Transport</keyword>
<dbReference type="SUPFAM" id="SSF89392">
    <property type="entry name" value="Prokaryotic lipoproteins and lipoprotein localization factors"/>
    <property type="match status" value="1"/>
</dbReference>
<comment type="subunit">
    <text evidence="1">Monomer.</text>
</comment>
<dbReference type="Proteomes" id="UP000315167">
    <property type="component" value="Unassembled WGS sequence"/>
</dbReference>
<dbReference type="RefSeq" id="WP_144899808.1">
    <property type="nucleotide sequence ID" value="NZ_VLKN01000005.1"/>
</dbReference>
<organism evidence="6 7">
    <name type="scientific">Luteimonas cucumeris</name>
    <dbReference type="NCBI Taxonomy" id="985012"/>
    <lineage>
        <taxon>Bacteria</taxon>
        <taxon>Pseudomonadati</taxon>
        <taxon>Pseudomonadota</taxon>
        <taxon>Gammaproteobacteria</taxon>
        <taxon>Lysobacterales</taxon>
        <taxon>Lysobacteraceae</taxon>
        <taxon>Luteimonas</taxon>
    </lineage>
</organism>
<accession>A0A562L259</accession>
<evidence type="ECO:0000256" key="1">
    <source>
        <dbReference type="ARBA" id="ARBA00011245"/>
    </source>
</evidence>
<sequence length="229" mass="24909">MTRRPTHLCLSLFCLALLAACKPQASADAAAAVDPDTSATRTASPAASIAAVADQLNPLPSPRDEIKAAMDAFLAVRSFHATMEMAGSAMPDGMTTEMDFVAPDRYRIRMPMGTQVIIGDTMHMNVQGRTMKMPMPKGTLGQWRDPGKLAENQATMTVDAQGRETIDGVSARKYLVHNTRPQPTDVTMWIGDDDLPLQIRHSSHVQGKTVDATIRYSRYDDPAITIDPP</sequence>
<feature type="chain" id="PRO_5021899713" description="Outer membrane lipoprotein-sorting protein" evidence="5">
    <location>
        <begin position="28"/>
        <end position="229"/>
    </location>
</feature>
<keyword evidence="7" id="KW-1185">Reference proteome</keyword>
<evidence type="ECO:0000256" key="2">
    <source>
        <dbReference type="ARBA" id="ARBA00022448"/>
    </source>
</evidence>
<keyword evidence="4" id="KW-0653">Protein transport</keyword>
<evidence type="ECO:0000313" key="7">
    <source>
        <dbReference type="Proteomes" id="UP000315167"/>
    </source>
</evidence>
<evidence type="ECO:0000256" key="4">
    <source>
        <dbReference type="ARBA" id="ARBA00022927"/>
    </source>
</evidence>
<gene>
    <name evidence="6" type="ORF">IP90_02319</name>
</gene>
<dbReference type="PROSITE" id="PS51257">
    <property type="entry name" value="PROKAR_LIPOPROTEIN"/>
    <property type="match status" value="1"/>
</dbReference>